<dbReference type="RefSeq" id="WP_011645474.1">
    <property type="nucleotide sequence ID" value="NZ_ARYI01000003.1"/>
</dbReference>
<dbReference type="OrthoDB" id="8903691at2"/>
<sequence>MAADKAREPAQAAPPSAKAPSSQANVIAAGCRVIGNLTISGSLRLGGEVVGDVHCDGALIVETGASIKGRTRAGDILVMGSLIGEIVAVRKIDVMTGARVEGSIFAPSMKVEGNACVDGDLLISPERSPAHAERAKTLSILAPARSEPPASTAV</sequence>
<keyword evidence="2" id="KW-0449">Lipoprotein</keyword>
<dbReference type="PATRIC" id="fig|1280951.3.peg.1133"/>
<dbReference type="PROSITE" id="PS51257">
    <property type="entry name" value="PROKAR_LIPOPROTEIN"/>
    <property type="match status" value="1"/>
</dbReference>
<evidence type="ECO:0000313" key="2">
    <source>
        <dbReference type="EMBL" id="KCZ95607.1"/>
    </source>
</evidence>
<evidence type="ECO:0000313" key="3">
    <source>
        <dbReference type="Proteomes" id="UP000025061"/>
    </source>
</evidence>
<dbReference type="EMBL" id="ARYI01000003">
    <property type="protein sequence ID" value="KCZ95607.1"/>
    <property type="molecule type" value="Genomic_DNA"/>
</dbReference>
<name>A0A059FYE7_9PROT</name>
<gene>
    <name evidence="2" type="ORF">HHI_05605</name>
</gene>
<dbReference type="PANTHER" id="PTHR35024">
    <property type="entry name" value="HYPOTHETICAL CYTOSOLIC PROTEIN"/>
    <property type="match status" value="1"/>
</dbReference>
<reference evidence="2 3" key="1">
    <citation type="submission" date="2013-04" db="EMBL/GenBank/DDBJ databases">
        <title>Hyphomonas hirschiana VP5 Genome Sequencing.</title>
        <authorList>
            <person name="Lai Q."/>
            <person name="Shao Z."/>
        </authorList>
    </citation>
    <scope>NUCLEOTIDE SEQUENCE [LARGE SCALE GENOMIC DNA]</scope>
    <source>
        <strain evidence="2 3">VP5</strain>
    </source>
</reference>
<proteinExistence type="inferred from homology"/>
<dbReference type="PANTHER" id="PTHR35024:SF4">
    <property type="entry name" value="POLYMER-FORMING CYTOSKELETAL PROTEIN"/>
    <property type="match status" value="1"/>
</dbReference>
<protein>
    <submittedName>
        <fullName evidence="2">Putative lipoprotein</fullName>
    </submittedName>
</protein>
<dbReference type="AlphaFoldDB" id="A0A059FYE7"/>
<dbReference type="Proteomes" id="UP000025061">
    <property type="component" value="Unassembled WGS sequence"/>
</dbReference>
<comment type="similarity">
    <text evidence="1">Belongs to the bactofilin family.</text>
</comment>
<accession>A0A059FYE7</accession>
<dbReference type="Pfam" id="PF04519">
    <property type="entry name" value="Bactofilin"/>
    <property type="match status" value="1"/>
</dbReference>
<dbReference type="InterPro" id="IPR007607">
    <property type="entry name" value="BacA/B"/>
</dbReference>
<evidence type="ECO:0000256" key="1">
    <source>
        <dbReference type="ARBA" id="ARBA00044755"/>
    </source>
</evidence>
<comment type="caution">
    <text evidence="2">The sequence shown here is derived from an EMBL/GenBank/DDBJ whole genome shotgun (WGS) entry which is preliminary data.</text>
</comment>
<organism evidence="2 3">
    <name type="scientific">Hyphomonas hirschiana VP5</name>
    <dbReference type="NCBI Taxonomy" id="1280951"/>
    <lineage>
        <taxon>Bacteria</taxon>
        <taxon>Pseudomonadati</taxon>
        <taxon>Pseudomonadota</taxon>
        <taxon>Alphaproteobacteria</taxon>
        <taxon>Hyphomonadales</taxon>
        <taxon>Hyphomonadaceae</taxon>
        <taxon>Hyphomonas</taxon>
    </lineage>
</organism>
<keyword evidence="3" id="KW-1185">Reference proteome</keyword>